<dbReference type="GO" id="GO:0016020">
    <property type="term" value="C:membrane"/>
    <property type="evidence" value="ECO:0007669"/>
    <property type="project" value="UniProtKB-SubCell"/>
</dbReference>
<feature type="compositionally biased region" description="Basic residues" evidence="6">
    <location>
        <begin position="159"/>
        <end position="170"/>
    </location>
</feature>
<evidence type="ECO:0000313" key="9">
    <source>
        <dbReference type="EMBL" id="EHR63098.1"/>
    </source>
</evidence>
<dbReference type="HOGENOM" id="CLU_091805_2_1_11"/>
<dbReference type="FunFam" id="1.20.1260.100:FF:000001">
    <property type="entry name" value="translocator protein 2"/>
    <property type="match status" value="1"/>
</dbReference>
<dbReference type="InterPro" id="IPR038330">
    <property type="entry name" value="TspO/MBR-related_sf"/>
</dbReference>
<dbReference type="OrthoDB" id="9795496at2"/>
<evidence type="ECO:0000256" key="5">
    <source>
        <dbReference type="ARBA" id="ARBA00023136"/>
    </source>
</evidence>
<dbReference type="eggNOG" id="COG3476">
    <property type="taxonomic scope" value="Bacteria"/>
</dbReference>
<dbReference type="RefSeq" id="WP_005459200.1">
    <property type="nucleotide sequence ID" value="NZ_CM001440.1"/>
</dbReference>
<reference evidence="9 10" key="1">
    <citation type="submission" date="2011-11" db="EMBL/GenBank/DDBJ databases">
        <title>The Noncontiguous Finished sequence of Saccharomonospora cyanea NA-134.</title>
        <authorList>
            <consortium name="US DOE Joint Genome Institute"/>
            <person name="Lucas S."/>
            <person name="Han J."/>
            <person name="Lapidus A."/>
            <person name="Cheng J.-F."/>
            <person name="Goodwin L."/>
            <person name="Pitluck S."/>
            <person name="Peters L."/>
            <person name="Ovchinnikova G."/>
            <person name="Lu M."/>
            <person name="Detter J.C."/>
            <person name="Han C."/>
            <person name="Tapia R."/>
            <person name="Land M."/>
            <person name="Hauser L."/>
            <person name="Kyrpides N."/>
            <person name="Ivanova N."/>
            <person name="Pagani I."/>
            <person name="Brambilla E.-M."/>
            <person name="Klenk H.-P."/>
            <person name="Woyke T."/>
        </authorList>
    </citation>
    <scope>NUCLEOTIDE SEQUENCE [LARGE SCALE GENOMIC DNA]</scope>
    <source>
        <strain evidence="9 10">NA-134</strain>
    </source>
</reference>
<dbReference type="AlphaFoldDB" id="H5XM19"/>
<comment type="similarity">
    <text evidence="2">Belongs to the TspO/BZRP family.</text>
</comment>
<keyword evidence="10" id="KW-1185">Reference proteome</keyword>
<proteinExistence type="inferred from homology"/>
<comment type="subcellular location">
    <subcellularLocation>
        <location evidence="1">Membrane</location>
        <topology evidence="1">Multi-pass membrane protein</topology>
    </subcellularLocation>
</comment>
<keyword evidence="8" id="KW-0732">Signal</keyword>
<protein>
    <submittedName>
        <fullName evidence="9">Tryptophan-rich sensory protein</fullName>
    </submittedName>
</protein>
<evidence type="ECO:0000256" key="3">
    <source>
        <dbReference type="ARBA" id="ARBA00022692"/>
    </source>
</evidence>
<feature type="signal peptide" evidence="8">
    <location>
        <begin position="1"/>
        <end position="17"/>
    </location>
</feature>
<dbReference type="GO" id="GO:0033013">
    <property type="term" value="P:tetrapyrrole metabolic process"/>
    <property type="evidence" value="ECO:0007669"/>
    <property type="project" value="UniProtKB-ARBA"/>
</dbReference>
<dbReference type="Gene3D" id="1.20.1260.100">
    <property type="entry name" value="TspO/MBR protein"/>
    <property type="match status" value="1"/>
</dbReference>
<dbReference type="Pfam" id="PF03073">
    <property type="entry name" value="TspO_MBR"/>
    <property type="match status" value="1"/>
</dbReference>
<keyword evidence="3 7" id="KW-0812">Transmembrane</keyword>
<dbReference type="PANTHER" id="PTHR10057:SF0">
    <property type="entry name" value="TRANSLOCATOR PROTEIN"/>
    <property type="match status" value="1"/>
</dbReference>
<evidence type="ECO:0000256" key="6">
    <source>
        <dbReference type="SAM" id="MobiDB-lite"/>
    </source>
</evidence>
<keyword evidence="4 7" id="KW-1133">Transmembrane helix</keyword>
<evidence type="ECO:0000256" key="2">
    <source>
        <dbReference type="ARBA" id="ARBA00007524"/>
    </source>
</evidence>
<feature type="transmembrane region" description="Helical" evidence="7">
    <location>
        <begin position="41"/>
        <end position="64"/>
    </location>
</feature>
<feature type="chain" id="PRO_5039712052" evidence="8">
    <location>
        <begin position="18"/>
        <end position="170"/>
    </location>
</feature>
<evidence type="ECO:0000256" key="7">
    <source>
        <dbReference type="SAM" id="Phobius"/>
    </source>
</evidence>
<accession>H5XM19</accession>
<sequence>MQRSASGLVFAAGSALAAATLGSLGTAKAPDVYQRLDKPRWAPPTGVFGPVWTALYTVIGVAGWRLWTRHAGRAALGLHLGQLALNAAWPAAFFAARNRPLSLALVVALDGAIAAETATAAPRDPVAASLLAPYLAWSLYATALTAAVRDPDTDPSRGTPRRWNRWLRRT</sequence>
<gene>
    <name evidence="9" type="ORF">SaccyDRAFT_4280</name>
</gene>
<dbReference type="Proteomes" id="UP000002791">
    <property type="component" value="Chromosome"/>
</dbReference>
<keyword evidence="5 7" id="KW-0472">Membrane</keyword>
<evidence type="ECO:0000313" key="10">
    <source>
        <dbReference type="Proteomes" id="UP000002791"/>
    </source>
</evidence>
<feature type="region of interest" description="Disordered" evidence="6">
    <location>
        <begin position="149"/>
        <end position="170"/>
    </location>
</feature>
<dbReference type="InterPro" id="IPR004307">
    <property type="entry name" value="TspO_MBR"/>
</dbReference>
<evidence type="ECO:0000256" key="1">
    <source>
        <dbReference type="ARBA" id="ARBA00004141"/>
    </source>
</evidence>
<organism evidence="9 10">
    <name type="scientific">Saccharomonospora cyanea NA-134</name>
    <dbReference type="NCBI Taxonomy" id="882082"/>
    <lineage>
        <taxon>Bacteria</taxon>
        <taxon>Bacillati</taxon>
        <taxon>Actinomycetota</taxon>
        <taxon>Actinomycetes</taxon>
        <taxon>Pseudonocardiales</taxon>
        <taxon>Pseudonocardiaceae</taxon>
        <taxon>Saccharomonospora</taxon>
    </lineage>
</organism>
<name>H5XM19_9PSEU</name>
<dbReference type="PANTHER" id="PTHR10057">
    <property type="entry name" value="PERIPHERAL-TYPE BENZODIAZEPINE RECEPTOR"/>
    <property type="match status" value="1"/>
</dbReference>
<dbReference type="PIRSF" id="PIRSF005859">
    <property type="entry name" value="PBR"/>
    <property type="match status" value="1"/>
</dbReference>
<evidence type="ECO:0000256" key="4">
    <source>
        <dbReference type="ARBA" id="ARBA00022989"/>
    </source>
</evidence>
<dbReference type="CDD" id="cd15904">
    <property type="entry name" value="TSPO_MBR"/>
    <property type="match status" value="1"/>
</dbReference>
<dbReference type="STRING" id="882082.SaccyDRAFT_4280"/>
<evidence type="ECO:0000256" key="8">
    <source>
        <dbReference type="SAM" id="SignalP"/>
    </source>
</evidence>
<dbReference type="EMBL" id="CM001440">
    <property type="protein sequence ID" value="EHR63098.1"/>
    <property type="molecule type" value="Genomic_DNA"/>
</dbReference>